<feature type="coiled-coil region" evidence="1">
    <location>
        <begin position="326"/>
        <end position="353"/>
    </location>
</feature>
<dbReference type="EMBL" id="JBGOOT010000009">
    <property type="protein sequence ID" value="MEZ8195825.1"/>
    <property type="molecule type" value="Genomic_DNA"/>
</dbReference>
<evidence type="ECO:0000256" key="1">
    <source>
        <dbReference type="SAM" id="Coils"/>
    </source>
</evidence>
<reference evidence="3 4" key="1">
    <citation type="submission" date="2024-06" db="EMBL/GenBank/DDBJ databases">
        <authorList>
            <person name="Steensen K."/>
            <person name="Seneca J."/>
            <person name="Bartlau N."/>
            <person name="Yu A.X."/>
            <person name="Polz M.F."/>
        </authorList>
    </citation>
    <scope>NUCLEOTIDE SEQUENCE [LARGE SCALE GENOMIC DNA]</scope>
    <source>
        <strain evidence="3 4">FF146</strain>
    </source>
</reference>
<dbReference type="InterPro" id="IPR027417">
    <property type="entry name" value="P-loop_NTPase"/>
</dbReference>
<name>A0ABV4M8H9_9VIBR</name>
<evidence type="ECO:0000313" key="3">
    <source>
        <dbReference type="EMBL" id="MEZ8195825.1"/>
    </source>
</evidence>
<keyword evidence="1" id="KW-0175">Coiled coil</keyword>
<dbReference type="Proteomes" id="UP001569153">
    <property type="component" value="Unassembled WGS sequence"/>
</dbReference>
<sequence>MKLNRLTITENGSQCRIIKFEDGLNLITNDKDIGRTGNSVGKSTLSRVIDFMLLGSIEPIYFDDEYARPNVQIESFFKESDVQCELSFTDHWGVYHVLVRNFAIDKDEFFSVDGNVLDKDEYEKLLLSLFFGIETSRPSLRLLAPKFIRNDSHKMLNTSHFLDARSKNNDYSELFLFLFGFNDTSLLTQRRTASNAVSRIRKRRAALNSILKDQKIKSSLKTKKREVESLELNILSIDFSPEHDNPIELLHQIQTQEDLLNNAVFGATLKIDNIKETVKQLDQRGGNYLVSELKAIYEFAGVSIEKVSRSFEETLAFHDNLVNKKRNYVESELPQLNRSLEDLKNQLKVQQNRKHGVFAAMRTRENIDKITTNIKELGALKNELGKLEGMIEQQEAAQSGLTEAIEYLNVILELISKQIDKVNDFEASFSKHFAEITKVTHDEEYRFTLNFNETEGTCEPLIENQSANPEGGKKKAEVIAFDFAYIKACDELGLNRPSFVLHDIIEDIDQKQIEDIFRLAQALPGQQIVSVLSDKFSEKTYRKYRNASVLLLSEDNKFFNI</sequence>
<accession>A0ABV4M8H9</accession>
<dbReference type="InterPro" id="IPR018760">
    <property type="entry name" value="DUF2326"/>
</dbReference>
<proteinExistence type="predicted"/>
<organism evidence="3 4">
    <name type="scientific">Vibrio cortegadensis</name>
    <dbReference type="NCBI Taxonomy" id="1328770"/>
    <lineage>
        <taxon>Bacteria</taxon>
        <taxon>Pseudomonadati</taxon>
        <taxon>Pseudomonadota</taxon>
        <taxon>Gammaproteobacteria</taxon>
        <taxon>Vibrionales</taxon>
        <taxon>Vibrionaceae</taxon>
        <taxon>Vibrio</taxon>
    </lineage>
</organism>
<protein>
    <submittedName>
        <fullName evidence="3">DUF2326 domain-containing protein</fullName>
    </submittedName>
</protein>
<feature type="domain" description="DUF2326" evidence="2">
    <location>
        <begin position="467"/>
        <end position="560"/>
    </location>
</feature>
<comment type="caution">
    <text evidence="3">The sequence shown here is derived from an EMBL/GenBank/DDBJ whole genome shotgun (WGS) entry which is preliminary data.</text>
</comment>
<dbReference type="SUPFAM" id="SSF52540">
    <property type="entry name" value="P-loop containing nucleoside triphosphate hydrolases"/>
    <property type="match status" value="1"/>
</dbReference>
<dbReference type="RefSeq" id="WP_371730633.1">
    <property type="nucleotide sequence ID" value="NZ_JBGOOT010000009.1"/>
</dbReference>
<keyword evidence="4" id="KW-1185">Reference proteome</keyword>
<gene>
    <name evidence="3" type="ORF">ACED38_13170</name>
</gene>
<evidence type="ECO:0000259" key="2">
    <source>
        <dbReference type="Pfam" id="PF10088"/>
    </source>
</evidence>
<dbReference type="Pfam" id="PF10088">
    <property type="entry name" value="DUF2326"/>
    <property type="match status" value="1"/>
</dbReference>
<evidence type="ECO:0000313" key="4">
    <source>
        <dbReference type="Proteomes" id="UP001569153"/>
    </source>
</evidence>